<dbReference type="SUPFAM" id="SSF63748">
    <property type="entry name" value="Tudor/PWWP/MBT"/>
    <property type="match status" value="1"/>
</dbReference>
<reference evidence="14" key="1">
    <citation type="submission" date="2022-04" db="EMBL/GenBank/DDBJ databases">
        <authorList>
            <person name="Xu L."/>
            <person name="Lv Z."/>
        </authorList>
    </citation>
    <scope>NUCLEOTIDE SEQUENCE</scope>
    <source>
        <strain evidence="14">LV_2022a</strain>
    </source>
</reference>
<dbReference type="Gene3D" id="3.40.190.10">
    <property type="entry name" value="Periplasmic binding protein-like II"/>
    <property type="match status" value="2"/>
</dbReference>
<dbReference type="PANTHER" id="PTHR18966">
    <property type="entry name" value="IONOTROPIC GLUTAMATE RECEPTOR"/>
    <property type="match status" value="1"/>
</dbReference>
<dbReference type="SMART" id="SM00918">
    <property type="entry name" value="Lig_chan-Glu_bd"/>
    <property type="match status" value="1"/>
</dbReference>
<organism evidence="14 15">
    <name type="scientific">Schistosoma mekongi</name>
    <name type="common">Parasitic worm</name>
    <dbReference type="NCBI Taxonomy" id="38744"/>
    <lineage>
        <taxon>Eukaryota</taxon>
        <taxon>Metazoa</taxon>
        <taxon>Spiralia</taxon>
        <taxon>Lophotrochozoa</taxon>
        <taxon>Platyhelminthes</taxon>
        <taxon>Trematoda</taxon>
        <taxon>Digenea</taxon>
        <taxon>Strigeidida</taxon>
        <taxon>Schistosomatoidea</taxon>
        <taxon>Schistosomatidae</taxon>
        <taxon>Schistosoma</taxon>
    </lineage>
</organism>
<evidence type="ECO:0000256" key="7">
    <source>
        <dbReference type="ARBA" id="ARBA00023170"/>
    </source>
</evidence>
<dbReference type="EMBL" id="JALJAT010000001">
    <property type="protein sequence ID" value="KAK4475979.1"/>
    <property type="molecule type" value="Genomic_DNA"/>
</dbReference>
<evidence type="ECO:0000256" key="11">
    <source>
        <dbReference type="SAM" id="MobiDB-lite"/>
    </source>
</evidence>
<feature type="domain" description="C2H2-type" evidence="13">
    <location>
        <begin position="421"/>
        <end position="442"/>
    </location>
</feature>
<dbReference type="InterPro" id="IPR015683">
    <property type="entry name" value="Ionotropic_Glu_rcpt"/>
</dbReference>
<name>A0AAE1ZM56_SCHME</name>
<evidence type="ECO:0000256" key="6">
    <source>
        <dbReference type="ARBA" id="ARBA00023136"/>
    </source>
</evidence>
<dbReference type="GO" id="GO:0015276">
    <property type="term" value="F:ligand-gated monoatomic ion channel activity"/>
    <property type="evidence" value="ECO:0007669"/>
    <property type="project" value="InterPro"/>
</dbReference>
<keyword evidence="5" id="KW-0406">Ion transport</keyword>
<feature type="region of interest" description="Disordered" evidence="11">
    <location>
        <begin position="179"/>
        <end position="222"/>
    </location>
</feature>
<keyword evidence="9" id="KW-1071">Ligand-gated ion channel</keyword>
<dbReference type="InterPro" id="IPR019594">
    <property type="entry name" value="Glu/Gly-bd"/>
</dbReference>
<dbReference type="InterPro" id="IPR001320">
    <property type="entry name" value="Iontro_rcpt_C"/>
</dbReference>
<evidence type="ECO:0000256" key="2">
    <source>
        <dbReference type="ARBA" id="ARBA00022448"/>
    </source>
</evidence>
<feature type="compositionally biased region" description="Polar residues" evidence="11">
    <location>
        <begin position="189"/>
        <end position="199"/>
    </location>
</feature>
<keyword evidence="4 12" id="KW-1133">Transmembrane helix</keyword>
<feature type="compositionally biased region" description="Basic and acidic residues" evidence="11">
    <location>
        <begin position="212"/>
        <end position="222"/>
    </location>
</feature>
<feature type="transmembrane region" description="Helical" evidence="12">
    <location>
        <begin position="1726"/>
        <end position="1746"/>
    </location>
</feature>
<evidence type="ECO:0000256" key="5">
    <source>
        <dbReference type="ARBA" id="ARBA00023065"/>
    </source>
</evidence>
<keyword evidence="8" id="KW-0325">Glycoprotein</keyword>
<keyword evidence="10" id="KW-0407">Ion channel</keyword>
<proteinExistence type="predicted"/>
<dbReference type="PROSITE" id="PS00028">
    <property type="entry name" value="ZINC_FINGER_C2H2_1"/>
    <property type="match status" value="1"/>
</dbReference>
<dbReference type="Pfam" id="PF10613">
    <property type="entry name" value="Lig_chan-Glu_bd"/>
    <property type="match status" value="1"/>
</dbReference>
<evidence type="ECO:0000313" key="14">
    <source>
        <dbReference type="EMBL" id="KAK4475979.1"/>
    </source>
</evidence>
<dbReference type="CDD" id="cd20104">
    <property type="entry name" value="MBT_PHF20L1-like"/>
    <property type="match status" value="1"/>
</dbReference>
<keyword evidence="15" id="KW-1185">Reference proteome</keyword>
<keyword evidence="7" id="KW-0675">Receptor</keyword>
<dbReference type="InterPro" id="IPR013087">
    <property type="entry name" value="Znf_C2H2_type"/>
</dbReference>
<dbReference type="Proteomes" id="UP001292079">
    <property type="component" value="Unassembled WGS sequence"/>
</dbReference>
<evidence type="ECO:0000256" key="9">
    <source>
        <dbReference type="ARBA" id="ARBA00023286"/>
    </source>
</evidence>
<keyword evidence="2" id="KW-0813">Transport</keyword>
<dbReference type="GO" id="GO:0016020">
    <property type="term" value="C:membrane"/>
    <property type="evidence" value="ECO:0007669"/>
    <property type="project" value="UniProtKB-SubCell"/>
</dbReference>
<protein>
    <recommendedName>
        <fullName evidence="13">C2H2-type domain-containing protein</fullName>
    </recommendedName>
</protein>
<comment type="subcellular location">
    <subcellularLocation>
        <location evidence="1">Membrane</location>
        <topology evidence="1">Multi-pass membrane protein</topology>
    </subcellularLocation>
</comment>
<dbReference type="FunFam" id="3.40.190.10:FF:000024">
    <property type="entry name" value="Glutamate receptor, ionotropic, delta 1"/>
    <property type="match status" value="1"/>
</dbReference>
<evidence type="ECO:0000256" key="10">
    <source>
        <dbReference type="ARBA" id="ARBA00023303"/>
    </source>
</evidence>
<dbReference type="Gene3D" id="2.30.30.140">
    <property type="match status" value="1"/>
</dbReference>
<evidence type="ECO:0000256" key="12">
    <source>
        <dbReference type="SAM" id="Phobius"/>
    </source>
</evidence>
<evidence type="ECO:0000256" key="3">
    <source>
        <dbReference type="ARBA" id="ARBA00022692"/>
    </source>
</evidence>
<comment type="caution">
    <text evidence="14">The sequence shown here is derived from an EMBL/GenBank/DDBJ whole genome shotgun (WGS) entry which is preliminary data.</text>
</comment>
<reference evidence="14" key="2">
    <citation type="journal article" date="2023" name="Infect Dis Poverty">
        <title>Chromosome-scale genome of the human blood fluke Schistosoma mekongi and its implications for public health.</title>
        <authorList>
            <person name="Zhou M."/>
            <person name="Xu L."/>
            <person name="Xu D."/>
            <person name="Chen W."/>
            <person name="Khan J."/>
            <person name="Hu Y."/>
            <person name="Huang H."/>
            <person name="Wei H."/>
            <person name="Zhang Y."/>
            <person name="Chusongsang P."/>
            <person name="Tanasarnprasert K."/>
            <person name="Hu X."/>
            <person name="Limpanont Y."/>
            <person name="Lv Z."/>
        </authorList>
    </citation>
    <scope>NUCLEOTIDE SEQUENCE</scope>
    <source>
        <strain evidence="14">LV_2022a</strain>
    </source>
</reference>
<keyword evidence="6 12" id="KW-0472">Membrane</keyword>
<evidence type="ECO:0000256" key="4">
    <source>
        <dbReference type="ARBA" id="ARBA00022989"/>
    </source>
</evidence>
<sequence>MSKCEDSLLLKSLCQRVVGDALLEARDSHGNWYPVKVLAVDKSKVLVHFCNWSSRYDSWYPVDSSCLRPMQKLSPRETPKLVKPSPHSSIVKGDKNIESTDIHFEMGSYVMAAWRNDFEYLAEVLAHRQRHGTKAEYRLRYIWDRVIEWTPVNKLRKATQYEIDYVLKFCKEHGALSTNKVPNKPDPQHSCSSDFSSGTPRAKRMRTTLSENKSRSRTSEPEMIRYRSHSTRVGTSSSSILEYKKPLHPTFYDGIIEQDGMVYEKSVFQFHEACRRRRELKRKAIEENEIYPHSFDSSVSVLNQTSMERLIHQTSLDHTVLESPESCSMKVGNYTPSMAPVISPPGSSVSSCQKCNEKAPHLQNNSTDLLETVKCNDATQRPRRTIVGKKETETKVPSISVSSEVFTKVPAKSAAPVVYPCPYCSRQLRNSKLRDAHITNYHKGVPGSTKSTTHNESGIYQNRYSSWKSHMHSFSHEPILKRKSSELYPDPSSAPEFTRLLSCHCRDSRAYATEKESGLIQCSHCLCWLHCLCYNTSFNSELHETADVLINDKLHSPVVCSNCRMVLRSVRKSRRNEWRTELLQSRNCDSKFSKPDLLIDILSVLNNVCQLRSLLASGWQILNRSTLPSVTEQFKQDSGIFKNAYQDTSKPNEFQNSKFTENSKHTASFIHTPEDQVNRLYMELRGIAFGSLSEANGEVTASKCDNSQLPNDSHTFCISTPESECPNTNWPLDETVNGSAQTESLSYQVTDTTYHIGSQDLSGFLQDLGPDIIPEISGFSVDGVINSGSTTSDSCAVDEFLKIPRSYTDQPCVSQNGDKLSSENIACQFLGSHPGLTNSSDKYLGSILDVSTSEDSTLSPLKYFGTTTCNNQLESVQQFPSCDSNSLCSTSLNDKPIIQTAVGAKVAISINDVGVSIIESSRGNSTNHLGTGVGSDIINLPIPKCARTIISDLLSSSLSDEFVTPCSNQQTNFNGSNVLPTTYTPNEFSHLPSTSSLHSLDIDWLEAAAHSHSVTSSSSPVYPNDVKVYDHPTLNDFSDLSNNVTDLNNKRTFRFPIEQLEKLAQTQNDLINLDECILTPFENALIVMEAQLDAITTHVTNLERLHNYDHYDNLNTEHKKISKDTEHQGTEQVFTAKRPPHTYQLSNAVCTRFSWRNISDKGSFSSVLERAHYNKYKINLETYLHSAKAAAQHLYRLQKVSDSSINMLNACNGTSYNRIDHLSSVIYDDVFDQANYNLAGLFLALKPTLEHYADISTRNSTLPRPQNFKFTVEKFFINQLCSLINNNVHLVMSLTTCSIAEYLESETYRYHLPHIAIPRPACKEKQTVQKTETTTIWIQTDPYRMAKAFLEISEMELASHALISADGLAAIIPEMYDLTLRRKTGNEKFYTDFSTQLFSSKRSINPFSSFNEITLDQFIKSLEENKSKITITKSHLTHIFLIHTKSHHLYYITKILENSNITKNYHWILDEIPDVPISDLLKLIASSSLDKIKLGFFRQFPVLNFEDLSKHKLKMDARLLIKSALYRETHSLPKAGTSVWRSLWFYSLEDFNDTIRNFVSTAYYTPDDRMQLTSKGIQIKQKSLESGLFSTVFQSFNQKVLRIATILDAPFVVSGQVTEEGEIINATGFGIDILNELSMHFNFSFNLFVPQNGTYGSMSENGEWDGLMGELVNGRVDMIAAGLTINSRRSNYVEFIGPIVEDTIGILVKPSRANDFFFQMFRLFNFNVWIAIICSVIILGISVWLFNRYSPFSGWNLQHLQANSDEVSLYHNLWISLRCMLLQGKWVIHAIWQADLTAFLTKNKLELPIESLKDLAYNDKMIVLTMKGTSTYNMFQISMNHTFYESIYRKLVENPINVYRTSEAVELVKKFDNYVYITEKLFLMSVLQTEERFHLQVIEEPAMVASLGFAVQRGKEYAKPMSS</sequence>
<evidence type="ECO:0000313" key="15">
    <source>
        <dbReference type="Proteomes" id="UP001292079"/>
    </source>
</evidence>
<keyword evidence="3 12" id="KW-0812">Transmembrane</keyword>
<evidence type="ECO:0000259" key="13">
    <source>
        <dbReference type="PROSITE" id="PS00028"/>
    </source>
</evidence>
<accession>A0AAE1ZM56</accession>
<dbReference type="SUPFAM" id="SSF53850">
    <property type="entry name" value="Periplasmic binding protein-like II"/>
    <property type="match status" value="1"/>
</dbReference>
<evidence type="ECO:0000256" key="1">
    <source>
        <dbReference type="ARBA" id="ARBA00004141"/>
    </source>
</evidence>
<dbReference type="SMART" id="SM00079">
    <property type="entry name" value="PBPe"/>
    <property type="match status" value="1"/>
</dbReference>
<evidence type="ECO:0000256" key="8">
    <source>
        <dbReference type="ARBA" id="ARBA00023180"/>
    </source>
</evidence>
<gene>
    <name evidence="14" type="ORF">MN116_001215</name>
</gene>